<proteinExistence type="predicted"/>
<comment type="caution">
    <text evidence="2">The sequence shown here is derived from an EMBL/GenBank/DDBJ whole genome shotgun (WGS) entry which is preliminary data.</text>
</comment>
<dbReference type="AlphaFoldDB" id="A0AA42LFP5"/>
<evidence type="ECO:0000313" key="3">
    <source>
        <dbReference type="Proteomes" id="UP001159329"/>
    </source>
</evidence>
<feature type="region of interest" description="Disordered" evidence="1">
    <location>
        <begin position="516"/>
        <end position="536"/>
    </location>
</feature>
<dbReference type="Proteomes" id="UP001159329">
    <property type="component" value="Unassembled WGS sequence"/>
</dbReference>
<protein>
    <submittedName>
        <fullName evidence="2">EcsC family protein</fullName>
    </submittedName>
</protein>
<dbReference type="PANTHER" id="PTHR41260:SF1">
    <property type="entry name" value="PROTEIN ECSC"/>
    <property type="match status" value="1"/>
</dbReference>
<evidence type="ECO:0000313" key="2">
    <source>
        <dbReference type="EMBL" id="MDH0564877.1"/>
    </source>
</evidence>
<gene>
    <name evidence="2" type="ORF">N7644_14475</name>
</gene>
<name>A0AA42LFP5_9GAMM</name>
<dbReference type="EMBL" id="JAOEEO010000005">
    <property type="protein sequence ID" value="MDH0564877.1"/>
    <property type="molecule type" value="Genomic_DNA"/>
</dbReference>
<accession>A0AA42LFP5</accession>
<dbReference type="Pfam" id="PF12787">
    <property type="entry name" value="EcsC"/>
    <property type="match status" value="1"/>
</dbReference>
<dbReference type="PANTHER" id="PTHR41260">
    <property type="entry name" value="PROTEIN ECSC"/>
    <property type="match status" value="1"/>
</dbReference>
<dbReference type="RefSeq" id="WP_279696448.1">
    <property type="nucleotide sequence ID" value="NZ_JAOEEO010000005.1"/>
</dbReference>
<evidence type="ECO:0000256" key="1">
    <source>
        <dbReference type="SAM" id="MobiDB-lite"/>
    </source>
</evidence>
<organism evidence="2 3">
    <name type="scientific">Acinetobacter courvalinii</name>
    <dbReference type="NCBI Taxonomy" id="280147"/>
    <lineage>
        <taxon>Bacteria</taxon>
        <taxon>Pseudomonadati</taxon>
        <taxon>Pseudomonadota</taxon>
        <taxon>Gammaproteobacteria</taxon>
        <taxon>Moraxellales</taxon>
        <taxon>Moraxellaceae</taxon>
        <taxon>Acinetobacter</taxon>
    </lineage>
</organism>
<dbReference type="InterPro" id="IPR024787">
    <property type="entry name" value="EcsC"/>
</dbReference>
<sequence length="536" mass="59101">MTKSKNKQSSGLFAQAFGVAKKLSSELQKFQVAPITSGAELANTSKTVEGKARFKSPFEVEKYESPQQMLRQQFPKLSHQFLGRHYTRVNSIASFISPDLGEKASDYLFQWLNEFSSNSSLTEKILEEAGVKDIIELTKDTGRSQRLSQALIEQNKLLAAVQGAVTGATGVWGAAIDIPASIVLTLRTIYQTGRSHGFDLSEETDQEIVAFIFKEIDLSLVAEKQTLLVALKALKSMLETHDLQQFQQLLGSNNDFDLVKKWLVDEQGQFKFGWLNRVPQVSVVGKLTPVAGAVLSGFYSWRLLEDVGHKSQAIFGAARFYLNEHPDENISPLEAYYKAETLLKKAAPRLLNTSGEEVKQGVISDAPKNDVISSVSIQAKDSDVAKTPVDEKVEQGIQQLAEQHVTEHEHTEQQPALKTEQDQTLDGEGAEVATEQKSDNVEPAATQTTASDAPKNDVIAKVSIQAKDTDAVKPPVDEKVEEGIQQLAEQHVVEHEHTEQQPALKAEQEEIFDEAEAQVAPEQKSIDVEPASTKHS</sequence>
<reference evidence="2" key="1">
    <citation type="submission" date="2022-09" db="EMBL/GenBank/DDBJ databases">
        <title>Intensive care unit water sources are persistently colonized with multi-drug resistant bacteria and are the site of extensive horizontal gene transfer of antibiotic resistance genes.</title>
        <authorList>
            <person name="Diorio-Toth L."/>
        </authorList>
    </citation>
    <scope>NUCLEOTIDE SEQUENCE</scope>
    <source>
        <strain evidence="2">GD04005</strain>
    </source>
</reference>
<feature type="region of interest" description="Disordered" evidence="1">
    <location>
        <begin position="404"/>
        <end position="456"/>
    </location>
</feature>